<dbReference type="OMA" id="TEIDCNY"/>
<evidence type="ECO:0000256" key="1">
    <source>
        <dbReference type="ARBA" id="ARBA00022614"/>
    </source>
</evidence>
<dbReference type="InterPro" id="IPR001611">
    <property type="entry name" value="Leu-rich_rpt"/>
</dbReference>
<dbReference type="EMBL" id="HG996471">
    <property type="protein sequence ID" value="CAG1845773.1"/>
    <property type="molecule type" value="Genomic_DNA"/>
</dbReference>
<feature type="domain" description="Leucine-rich repeat-containing N-terminal plant-type" evidence="5">
    <location>
        <begin position="31"/>
        <end position="66"/>
    </location>
</feature>
<keyword evidence="2 4" id="KW-0732">Signal</keyword>
<gene>
    <name evidence="6" type="ORF">GSMUA_155680.1</name>
</gene>
<dbReference type="Pfam" id="PF08263">
    <property type="entry name" value="LRRNT_2"/>
    <property type="match status" value="1"/>
</dbReference>
<dbReference type="InParanoid" id="A0A804JEG4"/>
<dbReference type="Proteomes" id="UP000012960">
    <property type="component" value="Unplaced"/>
</dbReference>
<organism evidence="7 8">
    <name type="scientific">Musa acuminata subsp. malaccensis</name>
    <name type="common">Wild banana</name>
    <name type="synonym">Musa malaccensis</name>
    <dbReference type="NCBI Taxonomy" id="214687"/>
    <lineage>
        <taxon>Eukaryota</taxon>
        <taxon>Viridiplantae</taxon>
        <taxon>Streptophyta</taxon>
        <taxon>Embryophyta</taxon>
        <taxon>Tracheophyta</taxon>
        <taxon>Spermatophyta</taxon>
        <taxon>Magnoliopsida</taxon>
        <taxon>Liliopsida</taxon>
        <taxon>Zingiberales</taxon>
        <taxon>Musaceae</taxon>
        <taxon>Musa</taxon>
    </lineage>
</organism>
<sequence>MIVVWFVIITKFCEAYKSFHVLHNTCIWTGDILYSQKKAWKDPNNVLQSWDPTLVNPCTWFHITCNNENSVIRVDLGNAGLSGGLIPELGRLTQLQYLELYANNISGPIPAQLGKLTKLVSLDLYHNQLSGPIPSSLGNIKSLKYLRLNGNGLSGIIPKKVLDLVLTGNLTEMNVSDNELFGTIRTSKKRVTTITQDAKISS</sequence>
<evidence type="ECO:0000256" key="4">
    <source>
        <dbReference type="SAM" id="SignalP"/>
    </source>
</evidence>
<dbReference type="GO" id="GO:0007165">
    <property type="term" value="P:signal transduction"/>
    <property type="evidence" value="ECO:0000318"/>
    <property type="project" value="GO_Central"/>
</dbReference>
<dbReference type="PANTHER" id="PTHR47988">
    <property type="entry name" value="SOMATIC EMBRYOGENESIS RECEPTOR KINASE 1"/>
    <property type="match status" value="1"/>
</dbReference>
<dbReference type="Gene3D" id="3.80.10.10">
    <property type="entry name" value="Ribonuclease Inhibitor"/>
    <property type="match status" value="1"/>
</dbReference>
<evidence type="ECO:0000259" key="5">
    <source>
        <dbReference type="Pfam" id="PF08263"/>
    </source>
</evidence>
<feature type="chain" id="PRO_5033611710" evidence="4">
    <location>
        <begin position="16"/>
        <end position="202"/>
    </location>
</feature>
<feature type="signal peptide" evidence="4">
    <location>
        <begin position="1"/>
        <end position="15"/>
    </location>
</feature>
<protein>
    <submittedName>
        <fullName evidence="6">(wild Malaysian banana) hypothetical protein</fullName>
    </submittedName>
</protein>
<evidence type="ECO:0000313" key="6">
    <source>
        <dbReference type="EMBL" id="CAG1845773.1"/>
    </source>
</evidence>
<keyword evidence="8" id="KW-1185">Reference proteome</keyword>
<evidence type="ECO:0000256" key="2">
    <source>
        <dbReference type="ARBA" id="ARBA00022729"/>
    </source>
</evidence>
<keyword evidence="1" id="KW-0433">Leucine-rich repeat</keyword>
<reference evidence="7" key="2">
    <citation type="submission" date="2021-05" db="UniProtKB">
        <authorList>
            <consortium name="EnsemblPlants"/>
        </authorList>
    </citation>
    <scope>IDENTIFICATION</scope>
    <source>
        <strain evidence="7">subsp. malaccensis</strain>
    </source>
</reference>
<proteinExistence type="predicted"/>
<dbReference type="SUPFAM" id="SSF52058">
    <property type="entry name" value="L domain-like"/>
    <property type="match status" value="1"/>
</dbReference>
<dbReference type="Pfam" id="PF00560">
    <property type="entry name" value="LRR_1"/>
    <property type="match status" value="3"/>
</dbReference>
<dbReference type="AlphaFoldDB" id="A0A804JEG4"/>
<accession>A0A804JEG4</accession>
<dbReference type="FunFam" id="3.80.10.10:FF:000024">
    <property type="entry name" value="Somatic embryogenesis receptor kinase 1"/>
    <property type="match status" value="1"/>
</dbReference>
<dbReference type="GO" id="GO:0004675">
    <property type="term" value="F:transmembrane receptor protein serine/threonine kinase activity"/>
    <property type="evidence" value="ECO:0000318"/>
    <property type="project" value="GO_Central"/>
</dbReference>
<dbReference type="EnsemblPlants" id="Ma06_t09610.1">
    <property type="protein sequence ID" value="Ma06_p09610.1"/>
    <property type="gene ID" value="Ma06_g09610"/>
</dbReference>
<name>A0A804JEG4_MUSAM</name>
<dbReference type="Gramene" id="Ma06_t09610.1">
    <property type="protein sequence ID" value="Ma06_p09610.1"/>
    <property type="gene ID" value="Ma06_g09610"/>
</dbReference>
<dbReference type="InterPro" id="IPR013210">
    <property type="entry name" value="LRR_N_plant-typ"/>
</dbReference>
<evidence type="ECO:0000256" key="3">
    <source>
        <dbReference type="ARBA" id="ARBA00022737"/>
    </source>
</evidence>
<dbReference type="InterPro" id="IPR032675">
    <property type="entry name" value="LRR_dom_sf"/>
</dbReference>
<keyword evidence="3" id="KW-0677">Repeat</keyword>
<evidence type="ECO:0000313" key="8">
    <source>
        <dbReference type="Proteomes" id="UP000012960"/>
    </source>
</evidence>
<dbReference type="GO" id="GO:0005886">
    <property type="term" value="C:plasma membrane"/>
    <property type="evidence" value="ECO:0000318"/>
    <property type="project" value="GO_Central"/>
</dbReference>
<evidence type="ECO:0000313" key="7">
    <source>
        <dbReference type="EnsemblPlants" id="Ma06_p09610.1"/>
    </source>
</evidence>
<reference evidence="6" key="1">
    <citation type="submission" date="2021-03" db="EMBL/GenBank/DDBJ databases">
        <authorList>
            <consortium name="Genoscope - CEA"/>
            <person name="William W."/>
        </authorList>
    </citation>
    <scope>NUCLEOTIDE SEQUENCE</scope>
    <source>
        <strain evidence="6">Doubled-haploid Pahang</strain>
    </source>
</reference>